<dbReference type="PANTHER" id="PTHR46405">
    <property type="entry name" value="OS05G0141500 PROTEIN"/>
    <property type="match status" value="1"/>
</dbReference>
<dbReference type="InterPro" id="IPR046934">
    <property type="entry name" value="PIR2-like"/>
</dbReference>
<evidence type="ECO:0000313" key="3">
    <source>
        <dbReference type="EMBL" id="KAB1202705.1"/>
    </source>
</evidence>
<dbReference type="Pfam" id="PF13920">
    <property type="entry name" value="zf-C3HC4_3"/>
    <property type="match status" value="1"/>
</dbReference>
<keyword evidence="4" id="KW-1185">Reference proteome</keyword>
<name>A0A6A1UQL5_9ROSI</name>
<proteinExistence type="predicted"/>
<comment type="caution">
    <text evidence="3">The sequence shown here is derived from an EMBL/GenBank/DDBJ whole genome shotgun (WGS) entry which is preliminary data.</text>
</comment>
<gene>
    <name evidence="3" type="ORF">CJ030_MR8G022755</name>
</gene>
<dbReference type="InterPro" id="IPR013083">
    <property type="entry name" value="Znf_RING/FYVE/PHD"/>
</dbReference>
<accession>A0A6A1UQL5</accession>
<dbReference type="Gene3D" id="3.30.40.10">
    <property type="entry name" value="Zinc/RING finger domain, C3HC4 (zinc finger)"/>
    <property type="match status" value="1"/>
</dbReference>
<feature type="compositionally biased region" description="Polar residues" evidence="1">
    <location>
        <begin position="8"/>
        <end position="19"/>
    </location>
</feature>
<evidence type="ECO:0000313" key="4">
    <source>
        <dbReference type="Proteomes" id="UP000516437"/>
    </source>
</evidence>
<dbReference type="PANTHER" id="PTHR46405:SF4">
    <property type="entry name" value="E3 UBIQUITIN-PROTEIN LIGASE RF298-RELATED"/>
    <property type="match status" value="1"/>
</dbReference>
<feature type="domain" description="PIR2-like helical" evidence="2">
    <location>
        <begin position="24"/>
        <end position="134"/>
    </location>
</feature>
<feature type="region of interest" description="Disordered" evidence="1">
    <location>
        <begin position="1"/>
        <end position="24"/>
    </location>
</feature>
<evidence type="ECO:0000256" key="1">
    <source>
        <dbReference type="SAM" id="MobiDB-lite"/>
    </source>
</evidence>
<dbReference type="Proteomes" id="UP000516437">
    <property type="component" value="Chromosome 8"/>
</dbReference>
<reference evidence="3 4" key="1">
    <citation type="journal article" date="2019" name="Plant Biotechnol. J.">
        <title>The red bayberry genome and genetic basis of sex determination.</title>
        <authorList>
            <person name="Jia H.M."/>
            <person name="Jia H.J."/>
            <person name="Cai Q.L."/>
            <person name="Wang Y."/>
            <person name="Zhao H.B."/>
            <person name="Yang W.F."/>
            <person name="Wang G.Y."/>
            <person name="Li Y.H."/>
            <person name="Zhan D.L."/>
            <person name="Shen Y.T."/>
            <person name="Niu Q.F."/>
            <person name="Chang L."/>
            <person name="Qiu J."/>
            <person name="Zhao L."/>
            <person name="Xie H.B."/>
            <person name="Fu W.Y."/>
            <person name="Jin J."/>
            <person name="Li X.W."/>
            <person name="Jiao Y."/>
            <person name="Zhou C.C."/>
            <person name="Tu T."/>
            <person name="Chai C.Y."/>
            <person name="Gao J.L."/>
            <person name="Fan L.J."/>
            <person name="van de Weg E."/>
            <person name="Wang J.Y."/>
            <person name="Gao Z.S."/>
        </authorList>
    </citation>
    <scope>NUCLEOTIDE SEQUENCE [LARGE SCALE GENOMIC DNA]</scope>
    <source>
        <tissue evidence="3">Leaves</tissue>
    </source>
</reference>
<sequence length="477" mass="54303">MDPIDNSRGGNMQRPLSRSSKGKGIFQTAISQTVESGYREEVARKIVSRDVLYLEGKDPVMRIVSDTLYRTEIGEDIDASREVVFGGNLQQVLEYTILEIIGVLREVRPSISIGEAMWCLLMCDLNVLQACALAGDLSSGLSRTDVLRERSESLERKFNTEVSSKAPKICDCYFGIPYSALGKATERFEITSFAINRRETEISMLGKKLEAARKKVLKTDANNREVLEREQMVLKQMPTCDNQTPLLREELEREKQEGVNLQQEIEKARSLLTRVQCFLNIVISEYGVQAQCDQERMAKESLLRQAAPIKEERERLEEQTKAQEEVMRQNLESQKKKNRDEKKRLENKLAELELRHESSVVARRQRDTDGRWDSSVSTNNRGVQAMEAGNRYPHGLQDRARNFQNEVGSTSGIKREPECVMYLQEEMSVVFLPCAHQILCSKCNDIHERQGLKDCPCCRTQSIGGFISISAFSRSTL</sequence>
<dbReference type="InterPro" id="IPR046527">
    <property type="entry name" value="PIR2-like_helical"/>
</dbReference>
<dbReference type="AlphaFoldDB" id="A0A6A1UQL5"/>
<dbReference type="Pfam" id="PF20235">
    <property type="entry name" value="PIR2-like_helical"/>
    <property type="match status" value="1"/>
</dbReference>
<protein>
    <recommendedName>
        <fullName evidence="2">PIR2-like helical domain-containing protein</fullName>
    </recommendedName>
</protein>
<dbReference type="OrthoDB" id="774873at2759"/>
<dbReference type="CDD" id="cd23128">
    <property type="entry name" value="RING-HC_MIP1-like"/>
    <property type="match status" value="1"/>
</dbReference>
<organism evidence="3 4">
    <name type="scientific">Morella rubra</name>
    <name type="common">Chinese bayberry</name>
    <dbReference type="NCBI Taxonomy" id="262757"/>
    <lineage>
        <taxon>Eukaryota</taxon>
        <taxon>Viridiplantae</taxon>
        <taxon>Streptophyta</taxon>
        <taxon>Embryophyta</taxon>
        <taxon>Tracheophyta</taxon>
        <taxon>Spermatophyta</taxon>
        <taxon>Magnoliopsida</taxon>
        <taxon>eudicotyledons</taxon>
        <taxon>Gunneridae</taxon>
        <taxon>Pentapetalae</taxon>
        <taxon>rosids</taxon>
        <taxon>fabids</taxon>
        <taxon>Fagales</taxon>
        <taxon>Myricaceae</taxon>
        <taxon>Morella</taxon>
    </lineage>
</organism>
<dbReference type="EMBL" id="RXIC02000026">
    <property type="protein sequence ID" value="KAB1202705.1"/>
    <property type="molecule type" value="Genomic_DNA"/>
</dbReference>
<feature type="region of interest" description="Disordered" evidence="1">
    <location>
        <begin position="312"/>
        <end position="343"/>
    </location>
</feature>
<evidence type="ECO:0000259" key="2">
    <source>
        <dbReference type="Pfam" id="PF20235"/>
    </source>
</evidence>